<proteinExistence type="predicted"/>
<feature type="domain" description="C-type lysozyme inhibitor" evidence="6">
    <location>
        <begin position="35"/>
        <end position="106"/>
    </location>
</feature>
<evidence type="ECO:0000256" key="5">
    <source>
        <dbReference type="SAM" id="SignalP"/>
    </source>
</evidence>
<keyword evidence="8" id="KW-1185">Reference proteome</keyword>
<dbReference type="KEGG" id="pcon:B0A89_03825"/>
<evidence type="ECO:0000256" key="2">
    <source>
        <dbReference type="ARBA" id="ARBA00023136"/>
    </source>
</evidence>
<keyword evidence="1 5" id="KW-0732">Signal</keyword>
<evidence type="ECO:0000313" key="7">
    <source>
        <dbReference type="EMBL" id="ARJ68889.1"/>
    </source>
</evidence>
<dbReference type="EMBL" id="CP020612">
    <property type="protein sequence ID" value="ARJ68889.1"/>
    <property type="molecule type" value="Genomic_DNA"/>
</dbReference>
<dbReference type="SUPFAM" id="SSF141488">
    <property type="entry name" value="YdhA-like"/>
    <property type="match status" value="1"/>
</dbReference>
<evidence type="ECO:0000256" key="1">
    <source>
        <dbReference type="ARBA" id="ARBA00022729"/>
    </source>
</evidence>
<sequence length="118" mass="12348">MTRPAAALAPFLLALSLIAGPALADPSGAVTHSLYSCAGNETLDVVYVTPDSGDSYAVVLEEDELLPMVQVRSASGAVYEPVSRDYQYQLATKGNEATLYATTDGKEEAVKSDCKTSG</sequence>
<reference evidence="7 8" key="1">
    <citation type="submission" date="2017-03" db="EMBL/GenBank/DDBJ databases">
        <title>Genome sequence of Paracoccus contaminans isolated from a water microcosm.</title>
        <authorList>
            <person name="Aurass P."/>
            <person name="Karste S."/>
            <person name="Trost E."/>
            <person name="Glaeser S.P."/>
            <person name="Kaempfer P."/>
            <person name="Flieger A."/>
        </authorList>
    </citation>
    <scope>NUCLEOTIDE SEQUENCE [LARGE SCALE GENOMIC DNA]</scope>
    <source>
        <strain evidence="8">RKI 16-01929T\LMG 29738T\CCM 8701T\CIP 111112T</strain>
    </source>
</reference>
<gene>
    <name evidence="7" type="ORF">B0A89_03825</name>
</gene>
<accession>A0A1W6CVT0</accession>
<dbReference type="STRING" id="1945662.B0A89_03825"/>
<organism evidence="7 8">
    <name type="scientific">Paracoccus contaminans</name>
    <dbReference type="NCBI Taxonomy" id="1945662"/>
    <lineage>
        <taxon>Bacteria</taxon>
        <taxon>Pseudomonadati</taxon>
        <taxon>Pseudomonadota</taxon>
        <taxon>Alphaproteobacteria</taxon>
        <taxon>Rhodobacterales</taxon>
        <taxon>Paracoccaceae</taxon>
        <taxon>Paracoccus</taxon>
    </lineage>
</organism>
<dbReference type="RefSeq" id="WP_085376996.1">
    <property type="nucleotide sequence ID" value="NZ_CP020612.1"/>
</dbReference>
<dbReference type="InterPro" id="IPR036328">
    <property type="entry name" value="MliC_sf"/>
</dbReference>
<evidence type="ECO:0000256" key="3">
    <source>
        <dbReference type="ARBA" id="ARBA00023139"/>
    </source>
</evidence>
<dbReference type="Pfam" id="PF09864">
    <property type="entry name" value="MliC"/>
    <property type="match status" value="1"/>
</dbReference>
<evidence type="ECO:0000313" key="8">
    <source>
        <dbReference type="Proteomes" id="UP000193017"/>
    </source>
</evidence>
<evidence type="ECO:0000259" key="6">
    <source>
        <dbReference type="Pfam" id="PF09864"/>
    </source>
</evidence>
<name>A0A1W6CVT0_9RHOB</name>
<dbReference type="Proteomes" id="UP000193017">
    <property type="component" value="Chromosome"/>
</dbReference>
<feature type="chain" id="PRO_5012167568" description="C-type lysozyme inhibitor domain-containing protein" evidence="5">
    <location>
        <begin position="25"/>
        <end position="118"/>
    </location>
</feature>
<dbReference type="Gene3D" id="2.40.128.200">
    <property type="match status" value="1"/>
</dbReference>
<keyword evidence="2" id="KW-0472">Membrane</keyword>
<evidence type="ECO:0000256" key="4">
    <source>
        <dbReference type="ARBA" id="ARBA00023288"/>
    </source>
</evidence>
<keyword evidence="3" id="KW-0564">Palmitate</keyword>
<dbReference type="AlphaFoldDB" id="A0A1W6CVT0"/>
<protein>
    <recommendedName>
        <fullName evidence="6">C-type lysozyme inhibitor domain-containing protein</fullName>
    </recommendedName>
</protein>
<feature type="signal peptide" evidence="5">
    <location>
        <begin position="1"/>
        <end position="24"/>
    </location>
</feature>
<keyword evidence="4" id="KW-0449">Lipoprotein</keyword>
<dbReference type="InterPro" id="IPR018660">
    <property type="entry name" value="MliC"/>
</dbReference>